<gene>
    <name evidence="2" type="ORF">HAX54_051648</name>
</gene>
<evidence type="ECO:0000256" key="1">
    <source>
        <dbReference type="SAM" id="Phobius"/>
    </source>
</evidence>
<keyword evidence="3" id="KW-1185">Reference proteome</keyword>
<feature type="transmembrane region" description="Helical" evidence="1">
    <location>
        <begin position="26"/>
        <end position="44"/>
    </location>
</feature>
<evidence type="ECO:0000313" key="2">
    <source>
        <dbReference type="EMBL" id="MCD7463887.1"/>
    </source>
</evidence>
<feature type="non-terminal residue" evidence="2">
    <location>
        <position position="1"/>
    </location>
</feature>
<evidence type="ECO:0000313" key="3">
    <source>
        <dbReference type="Proteomes" id="UP000823775"/>
    </source>
</evidence>
<name>A0ABS8SXX6_DATST</name>
<keyword evidence="1" id="KW-1133">Transmembrane helix</keyword>
<comment type="caution">
    <text evidence="2">The sequence shown here is derived from an EMBL/GenBank/DDBJ whole genome shotgun (WGS) entry which is preliminary data.</text>
</comment>
<keyword evidence="1" id="KW-0472">Membrane</keyword>
<feature type="non-terminal residue" evidence="2">
    <location>
        <position position="66"/>
    </location>
</feature>
<protein>
    <submittedName>
        <fullName evidence="2">Uncharacterized protein</fullName>
    </submittedName>
</protein>
<organism evidence="2 3">
    <name type="scientific">Datura stramonium</name>
    <name type="common">Jimsonweed</name>
    <name type="synonym">Common thornapple</name>
    <dbReference type="NCBI Taxonomy" id="4076"/>
    <lineage>
        <taxon>Eukaryota</taxon>
        <taxon>Viridiplantae</taxon>
        <taxon>Streptophyta</taxon>
        <taxon>Embryophyta</taxon>
        <taxon>Tracheophyta</taxon>
        <taxon>Spermatophyta</taxon>
        <taxon>Magnoliopsida</taxon>
        <taxon>eudicotyledons</taxon>
        <taxon>Gunneridae</taxon>
        <taxon>Pentapetalae</taxon>
        <taxon>asterids</taxon>
        <taxon>lamiids</taxon>
        <taxon>Solanales</taxon>
        <taxon>Solanaceae</taxon>
        <taxon>Solanoideae</taxon>
        <taxon>Datureae</taxon>
        <taxon>Datura</taxon>
    </lineage>
</organism>
<accession>A0ABS8SXX6</accession>
<keyword evidence="1" id="KW-0812">Transmembrane</keyword>
<sequence>GFGITLECWFKWLIYDVKFVSIIKDSILPLFILIFGVVLGFIGSPKVGANHGHLGRDNSVHESMEK</sequence>
<dbReference type="EMBL" id="JACEIK010000923">
    <property type="protein sequence ID" value="MCD7463887.1"/>
    <property type="molecule type" value="Genomic_DNA"/>
</dbReference>
<dbReference type="Proteomes" id="UP000823775">
    <property type="component" value="Unassembled WGS sequence"/>
</dbReference>
<proteinExistence type="predicted"/>
<reference evidence="2 3" key="1">
    <citation type="journal article" date="2021" name="BMC Genomics">
        <title>Datura genome reveals duplications of psychoactive alkaloid biosynthetic genes and high mutation rate following tissue culture.</title>
        <authorList>
            <person name="Rajewski A."/>
            <person name="Carter-House D."/>
            <person name="Stajich J."/>
            <person name="Litt A."/>
        </authorList>
    </citation>
    <scope>NUCLEOTIDE SEQUENCE [LARGE SCALE GENOMIC DNA]</scope>
    <source>
        <strain evidence="2">AR-01</strain>
    </source>
</reference>